<organism evidence="6 7">
    <name type="scientific">Ostreococcus lucimarinus (strain CCE9901)</name>
    <dbReference type="NCBI Taxonomy" id="436017"/>
    <lineage>
        <taxon>Eukaryota</taxon>
        <taxon>Viridiplantae</taxon>
        <taxon>Chlorophyta</taxon>
        <taxon>Mamiellophyceae</taxon>
        <taxon>Mamiellales</taxon>
        <taxon>Bathycoccaceae</taxon>
        <taxon>Ostreococcus</taxon>
    </lineage>
</organism>
<keyword evidence="3" id="KW-0175">Coiled coil</keyword>
<dbReference type="InterPro" id="IPR050168">
    <property type="entry name" value="AAA_ATPase_domain"/>
</dbReference>
<sequence>MDRAIESEIDRALSVRANESHRAIGSRIRVSSNELKDALKGYTPIDQLSLAKSDGPDGEGIDEYVDGFDSIGGFDEVKQILEDAIALPARHPKIFSQCPLRLPTGVLLYGPPGSGKSAMAKAAIVNAGLRSITIKGPELFSKYYGESEATLRKLFKRAEDAAPCALFFDEFESLAPRRGGTDGGVTDRMVNQFLTLLDGVESLVGVFVICATSRPDVVDPALLRPGRLDHLLYLPMPDAIARAKIVRTLTREIKVAPGVDLVAIAESERMESFSGADLAAFVSECANVAATRVLKTYTAAVERGEDVAEPNAPPTIEPHDVVEALKRSRASLSQETLLFYKRVHEDFRNSRRASGVGGDAQTFASQ</sequence>
<dbReference type="GO" id="GO:0005778">
    <property type="term" value="C:peroxisomal membrane"/>
    <property type="evidence" value="ECO:0007669"/>
    <property type="project" value="TreeGrafter"/>
</dbReference>
<dbReference type="GeneID" id="5000344"/>
<evidence type="ECO:0000313" key="7">
    <source>
        <dbReference type="Proteomes" id="UP000001568"/>
    </source>
</evidence>
<protein>
    <recommendedName>
        <fullName evidence="5">AAA+ ATPase domain-containing protein</fullName>
    </recommendedName>
</protein>
<dbReference type="PANTHER" id="PTHR23077:SF12">
    <property type="entry name" value="PEROXISOMAL ATPASE PEX1"/>
    <property type="match status" value="1"/>
</dbReference>
<dbReference type="Pfam" id="PF00004">
    <property type="entry name" value="AAA"/>
    <property type="match status" value="1"/>
</dbReference>
<dbReference type="GO" id="GO:0005829">
    <property type="term" value="C:cytosol"/>
    <property type="evidence" value="ECO:0007669"/>
    <property type="project" value="TreeGrafter"/>
</dbReference>
<keyword evidence="2 4" id="KW-0067">ATP-binding</keyword>
<evidence type="ECO:0000256" key="1">
    <source>
        <dbReference type="ARBA" id="ARBA00022741"/>
    </source>
</evidence>
<evidence type="ECO:0000313" key="6">
    <source>
        <dbReference type="EMBL" id="ABO94578.1"/>
    </source>
</evidence>
<dbReference type="Gene3D" id="3.40.50.300">
    <property type="entry name" value="P-loop containing nucleotide triphosphate hydrolases"/>
    <property type="match status" value="1"/>
</dbReference>
<reference evidence="6 7" key="1">
    <citation type="journal article" date="2007" name="Proc. Natl. Acad. Sci. U.S.A.">
        <title>The tiny eukaryote Ostreococcus provides genomic insights into the paradox of plankton speciation.</title>
        <authorList>
            <person name="Palenik B."/>
            <person name="Grimwood J."/>
            <person name="Aerts A."/>
            <person name="Rouze P."/>
            <person name="Salamov A."/>
            <person name="Putnam N."/>
            <person name="Dupont C."/>
            <person name="Jorgensen R."/>
            <person name="Derelle E."/>
            <person name="Rombauts S."/>
            <person name="Zhou K."/>
            <person name="Otillar R."/>
            <person name="Merchant S.S."/>
            <person name="Podell S."/>
            <person name="Gaasterland T."/>
            <person name="Napoli C."/>
            <person name="Gendler K."/>
            <person name="Manuell A."/>
            <person name="Tai V."/>
            <person name="Vallon O."/>
            <person name="Piganeau G."/>
            <person name="Jancek S."/>
            <person name="Heijde M."/>
            <person name="Jabbari K."/>
            <person name="Bowler C."/>
            <person name="Lohr M."/>
            <person name="Robbens S."/>
            <person name="Werner G."/>
            <person name="Dubchak I."/>
            <person name="Pazour G.J."/>
            <person name="Ren Q."/>
            <person name="Paulsen I."/>
            <person name="Delwiche C."/>
            <person name="Schmutz J."/>
            <person name="Rokhsar D."/>
            <person name="Van de Peer Y."/>
            <person name="Moreau H."/>
            <person name="Grigoriev I.V."/>
        </authorList>
    </citation>
    <scope>NUCLEOTIDE SEQUENCE [LARGE SCALE GENOMIC DNA]</scope>
    <source>
        <strain evidence="6 7">CCE9901</strain>
    </source>
</reference>
<keyword evidence="1 4" id="KW-0547">Nucleotide-binding</keyword>
<name>A4RTN2_OSTLU</name>
<dbReference type="PANTHER" id="PTHR23077">
    <property type="entry name" value="AAA-FAMILY ATPASE"/>
    <property type="match status" value="1"/>
</dbReference>
<dbReference type="RefSeq" id="XP_001416285.1">
    <property type="nucleotide sequence ID" value="XM_001416248.1"/>
</dbReference>
<dbReference type="FunFam" id="3.40.50.300:FF:001025">
    <property type="entry name" value="ATPase family, AAA domain-containing 2B"/>
    <property type="match status" value="1"/>
</dbReference>
<evidence type="ECO:0000256" key="4">
    <source>
        <dbReference type="RuleBase" id="RU003651"/>
    </source>
</evidence>
<feature type="domain" description="AAA+ ATPase" evidence="5">
    <location>
        <begin position="102"/>
        <end position="238"/>
    </location>
</feature>
<dbReference type="EMBL" id="CP000582">
    <property type="protein sequence ID" value="ABO94578.1"/>
    <property type="molecule type" value="Genomic_DNA"/>
</dbReference>
<dbReference type="STRING" id="436017.A4RTN2"/>
<evidence type="ECO:0000256" key="3">
    <source>
        <dbReference type="ARBA" id="ARBA00023054"/>
    </source>
</evidence>
<dbReference type="InterPro" id="IPR003593">
    <property type="entry name" value="AAA+_ATPase"/>
</dbReference>
<accession>A4RTN2</accession>
<comment type="similarity">
    <text evidence="4">Belongs to the AAA ATPase family.</text>
</comment>
<dbReference type="KEGG" id="olu:OSTLU_36081"/>
<dbReference type="InterPro" id="IPR027417">
    <property type="entry name" value="P-loop_NTPase"/>
</dbReference>
<dbReference type="InterPro" id="IPR003960">
    <property type="entry name" value="ATPase_AAA_CS"/>
</dbReference>
<dbReference type="AlphaFoldDB" id="A4RTN2"/>
<dbReference type="OrthoDB" id="498033at2759"/>
<dbReference type="Proteomes" id="UP000001568">
    <property type="component" value="Chromosome 2"/>
</dbReference>
<dbReference type="Gene3D" id="1.10.8.60">
    <property type="match status" value="1"/>
</dbReference>
<dbReference type="eggNOG" id="KOG0735">
    <property type="taxonomic scope" value="Eukaryota"/>
</dbReference>
<dbReference type="GO" id="GO:0005524">
    <property type="term" value="F:ATP binding"/>
    <property type="evidence" value="ECO:0007669"/>
    <property type="project" value="UniProtKB-KW"/>
</dbReference>
<proteinExistence type="inferred from homology"/>
<gene>
    <name evidence="6" type="ORF">OSTLU_36081</name>
</gene>
<dbReference type="SMART" id="SM00382">
    <property type="entry name" value="AAA"/>
    <property type="match status" value="1"/>
</dbReference>
<dbReference type="OMA" id="TYMELST"/>
<dbReference type="GO" id="GO:0016558">
    <property type="term" value="P:protein import into peroxisome matrix"/>
    <property type="evidence" value="ECO:0007669"/>
    <property type="project" value="TreeGrafter"/>
</dbReference>
<dbReference type="Gramene" id="ABO94578">
    <property type="protein sequence ID" value="ABO94578"/>
    <property type="gene ID" value="OSTLU_36081"/>
</dbReference>
<dbReference type="PROSITE" id="PS00674">
    <property type="entry name" value="AAA"/>
    <property type="match status" value="1"/>
</dbReference>
<evidence type="ECO:0000256" key="2">
    <source>
        <dbReference type="ARBA" id="ARBA00022840"/>
    </source>
</evidence>
<dbReference type="HOGENOM" id="CLU_000688_21_3_1"/>
<keyword evidence="7" id="KW-1185">Reference proteome</keyword>
<dbReference type="SUPFAM" id="SSF52540">
    <property type="entry name" value="P-loop containing nucleoside triphosphate hydrolases"/>
    <property type="match status" value="1"/>
</dbReference>
<dbReference type="InterPro" id="IPR003959">
    <property type="entry name" value="ATPase_AAA_core"/>
</dbReference>
<evidence type="ECO:0000259" key="5">
    <source>
        <dbReference type="SMART" id="SM00382"/>
    </source>
</evidence>
<dbReference type="GO" id="GO:0016887">
    <property type="term" value="F:ATP hydrolysis activity"/>
    <property type="evidence" value="ECO:0007669"/>
    <property type="project" value="InterPro"/>
</dbReference>